<dbReference type="RefSeq" id="XP_004361759.1">
    <property type="nucleotide sequence ID" value="XM_004361702.1"/>
</dbReference>
<keyword evidence="2" id="KW-1185">Reference proteome</keyword>
<proteinExistence type="predicted"/>
<sequence length="46" mass="4938">MAAANPVPLVAFLPPTKQSKEAKNVKNSEANVNAMILVWNDESLVS</sequence>
<dbReference type="Proteomes" id="UP000007797">
    <property type="component" value="Unassembled WGS sequence"/>
</dbReference>
<protein>
    <submittedName>
        <fullName evidence="1">Uncharacterized protein</fullName>
    </submittedName>
</protein>
<dbReference type="AlphaFoldDB" id="F4PJY4"/>
<accession>F4PJY4</accession>
<evidence type="ECO:0000313" key="2">
    <source>
        <dbReference type="Proteomes" id="UP000007797"/>
    </source>
</evidence>
<name>F4PJY4_CACFS</name>
<gene>
    <name evidence="1" type="ORF">DFA_06046</name>
</gene>
<dbReference type="EMBL" id="GL883007">
    <property type="protein sequence ID" value="EGG23908.1"/>
    <property type="molecule type" value="Genomic_DNA"/>
</dbReference>
<evidence type="ECO:0000313" key="1">
    <source>
        <dbReference type="EMBL" id="EGG23908.1"/>
    </source>
</evidence>
<dbReference type="KEGG" id="dfa:DFA_06046"/>
<dbReference type="GeneID" id="14876532"/>
<reference evidence="2" key="1">
    <citation type="journal article" date="2011" name="Genome Res.">
        <title>Phylogeny-wide analysis of social amoeba genomes highlights ancient origins for complex intercellular communication.</title>
        <authorList>
            <person name="Heidel A.J."/>
            <person name="Lawal H.M."/>
            <person name="Felder M."/>
            <person name="Schilde C."/>
            <person name="Helps N.R."/>
            <person name="Tunggal B."/>
            <person name="Rivero F."/>
            <person name="John U."/>
            <person name="Schleicher M."/>
            <person name="Eichinger L."/>
            <person name="Platzer M."/>
            <person name="Noegel A.A."/>
            <person name="Schaap P."/>
            <person name="Gloeckner G."/>
        </authorList>
    </citation>
    <scope>NUCLEOTIDE SEQUENCE [LARGE SCALE GENOMIC DNA]</scope>
    <source>
        <strain evidence="2">SH3</strain>
    </source>
</reference>
<organism evidence="1 2">
    <name type="scientific">Cavenderia fasciculata</name>
    <name type="common">Slime mold</name>
    <name type="synonym">Dictyostelium fasciculatum</name>
    <dbReference type="NCBI Taxonomy" id="261658"/>
    <lineage>
        <taxon>Eukaryota</taxon>
        <taxon>Amoebozoa</taxon>
        <taxon>Evosea</taxon>
        <taxon>Eumycetozoa</taxon>
        <taxon>Dictyostelia</taxon>
        <taxon>Acytosteliales</taxon>
        <taxon>Cavenderiaceae</taxon>
        <taxon>Cavenderia</taxon>
    </lineage>
</organism>